<protein>
    <recommendedName>
        <fullName evidence="1">Reverse transcriptase domain-containing protein</fullName>
    </recommendedName>
</protein>
<evidence type="ECO:0000313" key="14">
    <source>
        <dbReference type="Proteomes" id="UP000476176"/>
    </source>
</evidence>
<evidence type="ECO:0000313" key="7">
    <source>
        <dbReference type="EMBL" id="KAE9255521.1"/>
    </source>
</evidence>
<keyword evidence="9" id="KW-1185">Reference proteome</keyword>
<evidence type="ECO:0000313" key="5">
    <source>
        <dbReference type="EMBL" id="KAE9234079.1"/>
    </source>
</evidence>
<dbReference type="Gene3D" id="3.30.70.270">
    <property type="match status" value="1"/>
</dbReference>
<dbReference type="EMBL" id="QXGC01000031">
    <property type="protein sequence ID" value="KAE9253877.1"/>
    <property type="molecule type" value="Genomic_DNA"/>
</dbReference>
<evidence type="ECO:0000313" key="11">
    <source>
        <dbReference type="Proteomes" id="UP000440367"/>
    </source>
</evidence>
<evidence type="ECO:0000313" key="4">
    <source>
        <dbReference type="EMBL" id="KAE9154323.1"/>
    </source>
</evidence>
<evidence type="ECO:0000313" key="6">
    <source>
        <dbReference type="EMBL" id="KAE9253877.1"/>
    </source>
</evidence>
<evidence type="ECO:0000313" key="13">
    <source>
        <dbReference type="Proteomes" id="UP000441208"/>
    </source>
</evidence>
<name>A0A6A3URU1_9STRA</name>
<dbReference type="Proteomes" id="UP000433483">
    <property type="component" value="Unassembled WGS sequence"/>
</dbReference>
<dbReference type="SUPFAM" id="SSF56672">
    <property type="entry name" value="DNA/RNA polymerases"/>
    <property type="match status" value="1"/>
</dbReference>
<evidence type="ECO:0000313" key="10">
    <source>
        <dbReference type="Proteomes" id="UP000437068"/>
    </source>
</evidence>
<dbReference type="EMBL" id="QXGD01000059">
    <property type="protein sequence ID" value="KAE9255521.1"/>
    <property type="molecule type" value="Genomic_DNA"/>
</dbReference>
<dbReference type="Proteomes" id="UP000440732">
    <property type="component" value="Unassembled WGS sequence"/>
</dbReference>
<evidence type="ECO:0000313" key="12">
    <source>
        <dbReference type="Proteomes" id="UP000440732"/>
    </source>
</evidence>
<evidence type="ECO:0000313" key="9">
    <source>
        <dbReference type="Proteomes" id="UP000433483"/>
    </source>
</evidence>
<dbReference type="Proteomes" id="UP000440367">
    <property type="component" value="Unassembled WGS sequence"/>
</dbReference>
<dbReference type="Proteomes" id="UP000441208">
    <property type="component" value="Unassembled WGS sequence"/>
</dbReference>
<sequence length="77" mass="8463">MGATDAAADRQGVVEEICGDLLGNGILCWLDDILGYAADATAHMELLDKVLARCEEYELKLHAKKCQFFATEIKWCG</sequence>
<dbReference type="Proteomes" id="UP000488956">
    <property type="component" value="Unassembled WGS sequence"/>
</dbReference>
<accession>A0A6A3URU1</accession>
<proteinExistence type="predicted"/>
<dbReference type="Proteomes" id="UP000437068">
    <property type="component" value="Unassembled WGS sequence"/>
</dbReference>
<dbReference type="EMBL" id="QXGA01000042">
    <property type="protein sequence ID" value="KAE9154323.1"/>
    <property type="molecule type" value="Genomic_DNA"/>
</dbReference>
<dbReference type="AlphaFoldDB" id="A0A6A3URU1"/>
<dbReference type="InterPro" id="IPR043502">
    <property type="entry name" value="DNA/RNA_pol_sf"/>
</dbReference>
<dbReference type="EMBL" id="QXFX01000064">
    <property type="protein sequence ID" value="KAE9134654.1"/>
    <property type="molecule type" value="Genomic_DNA"/>
</dbReference>
<dbReference type="Pfam" id="PF00078">
    <property type="entry name" value="RVT_1"/>
    <property type="match status" value="1"/>
</dbReference>
<dbReference type="Proteomes" id="UP000476176">
    <property type="component" value="Unassembled WGS sequence"/>
</dbReference>
<dbReference type="EMBL" id="QXGE01000045">
    <property type="protein sequence ID" value="KAE9327766.1"/>
    <property type="molecule type" value="Genomic_DNA"/>
</dbReference>
<evidence type="ECO:0000259" key="1">
    <source>
        <dbReference type="Pfam" id="PF00078"/>
    </source>
</evidence>
<dbReference type="EMBL" id="QXFZ01000053">
    <property type="protein sequence ID" value="KAE9136780.1"/>
    <property type="molecule type" value="Genomic_DNA"/>
</dbReference>
<organism evidence="4 12">
    <name type="scientific">Phytophthora fragariae</name>
    <dbReference type="NCBI Taxonomy" id="53985"/>
    <lineage>
        <taxon>Eukaryota</taxon>
        <taxon>Sar</taxon>
        <taxon>Stramenopiles</taxon>
        <taxon>Oomycota</taxon>
        <taxon>Peronosporomycetes</taxon>
        <taxon>Peronosporales</taxon>
        <taxon>Peronosporaceae</taxon>
        <taxon>Phytophthora</taxon>
    </lineage>
</organism>
<reference evidence="9 10" key="1">
    <citation type="submission" date="2018-08" db="EMBL/GenBank/DDBJ databases">
        <title>Genomic investigation of the strawberry pathogen Phytophthora fragariae indicates pathogenicity is determined by transcriptional variation in three key races.</title>
        <authorList>
            <person name="Adams T.M."/>
            <person name="Armitage A.D."/>
            <person name="Sobczyk M.K."/>
            <person name="Bates H.J."/>
            <person name="Dunwell J.M."/>
            <person name="Nellist C.F."/>
            <person name="Harrison R.J."/>
        </authorList>
    </citation>
    <scope>NUCLEOTIDE SEQUENCE [LARGE SCALE GENOMIC DNA]</scope>
    <source>
        <strain evidence="8 10">A4</strain>
        <strain evidence="7 11">BC-1</strain>
        <strain evidence="6 14">BC-23</strain>
        <strain evidence="5 9">NOV-27</strain>
        <strain evidence="4 12">NOV-5</strain>
        <strain evidence="3 13">NOV-71</strain>
        <strain evidence="2 15">ONT-3</strain>
    </source>
</reference>
<comment type="caution">
    <text evidence="4">The sequence shown here is derived from an EMBL/GenBank/DDBJ whole genome shotgun (WGS) entry which is preliminary data.</text>
</comment>
<gene>
    <name evidence="8" type="ORF">PF001_g1770</name>
    <name evidence="7" type="ORF">PF002_g2311</name>
    <name evidence="6" type="ORF">PF004_g1283</name>
    <name evidence="5" type="ORF">PF005_g2045</name>
    <name evidence="4" type="ORF">PF006_g1635</name>
    <name evidence="3" type="ORF">PF007_g2061</name>
    <name evidence="2" type="ORF">PF010_g2380</name>
</gene>
<dbReference type="InterPro" id="IPR043128">
    <property type="entry name" value="Rev_trsase/Diguanyl_cyclase"/>
</dbReference>
<feature type="domain" description="Reverse transcriptase" evidence="1">
    <location>
        <begin position="13"/>
        <end position="77"/>
    </location>
</feature>
<evidence type="ECO:0000313" key="15">
    <source>
        <dbReference type="Proteomes" id="UP000488956"/>
    </source>
</evidence>
<dbReference type="InterPro" id="IPR000477">
    <property type="entry name" value="RT_dom"/>
</dbReference>
<evidence type="ECO:0000313" key="2">
    <source>
        <dbReference type="EMBL" id="KAE9134654.1"/>
    </source>
</evidence>
<dbReference type="EMBL" id="QXGB01000052">
    <property type="protein sequence ID" value="KAE9234079.1"/>
    <property type="molecule type" value="Genomic_DNA"/>
</dbReference>
<evidence type="ECO:0000313" key="8">
    <source>
        <dbReference type="EMBL" id="KAE9327766.1"/>
    </source>
</evidence>
<evidence type="ECO:0000313" key="3">
    <source>
        <dbReference type="EMBL" id="KAE9136780.1"/>
    </source>
</evidence>
<dbReference type="OrthoDB" id="126297at2759"/>